<dbReference type="OrthoDB" id="6021743at2759"/>
<sequence>MILCSVLQPVWHCVCCGGTVDKLLPESFFTMQASTIHDEGSLDLSAASVALCPFCGILLQRSMPAFLLSTSPA</sequence>
<organism evidence="1 2">
    <name type="scientific">Miscanthus lutarioriparius</name>
    <dbReference type="NCBI Taxonomy" id="422564"/>
    <lineage>
        <taxon>Eukaryota</taxon>
        <taxon>Viridiplantae</taxon>
        <taxon>Streptophyta</taxon>
        <taxon>Embryophyta</taxon>
        <taxon>Tracheophyta</taxon>
        <taxon>Spermatophyta</taxon>
        <taxon>Magnoliopsida</taxon>
        <taxon>Liliopsida</taxon>
        <taxon>Poales</taxon>
        <taxon>Poaceae</taxon>
        <taxon>PACMAD clade</taxon>
        <taxon>Panicoideae</taxon>
        <taxon>Andropogonodae</taxon>
        <taxon>Andropogoneae</taxon>
        <taxon>Saccharinae</taxon>
        <taxon>Miscanthus</taxon>
    </lineage>
</organism>
<proteinExistence type="predicted"/>
<dbReference type="AlphaFoldDB" id="A0A811MCL1"/>
<reference evidence="1" key="1">
    <citation type="submission" date="2020-10" db="EMBL/GenBank/DDBJ databases">
        <authorList>
            <person name="Han B."/>
            <person name="Lu T."/>
            <person name="Zhao Q."/>
            <person name="Huang X."/>
            <person name="Zhao Y."/>
        </authorList>
    </citation>
    <scope>NUCLEOTIDE SEQUENCE</scope>
</reference>
<dbReference type="PANTHER" id="PTHR15496:SF2">
    <property type="entry name" value="GENERAL TRANSCRIPTION FACTOR 3C POLYPEPTIDE 4"/>
    <property type="match status" value="1"/>
</dbReference>
<dbReference type="GO" id="GO:0004402">
    <property type="term" value="F:histone acetyltransferase activity"/>
    <property type="evidence" value="ECO:0007669"/>
    <property type="project" value="InterPro"/>
</dbReference>
<protein>
    <submittedName>
        <fullName evidence="1">Uncharacterized protein</fullName>
    </submittedName>
</protein>
<dbReference type="InterPro" id="IPR044230">
    <property type="entry name" value="GTF3C4"/>
</dbReference>
<gene>
    <name evidence="1" type="ORF">NCGR_LOCUS4316</name>
</gene>
<comment type="caution">
    <text evidence="1">The sequence shown here is derived from an EMBL/GenBank/DDBJ whole genome shotgun (WGS) entry which is preliminary data.</text>
</comment>
<dbReference type="EMBL" id="CAJGYO010000001">
    <property type="protein sequence ID" value="CAD6206634.1"/>
    <property type="molecule type" value="Genomic_DNA"/>
</dbReference>
<evidence type="ECO:0000313" key="2">
    <source>
        <dbReference type="Proteomes" id="UP000604825"/>
    </source>
</evidence>
<evidence type="ECO:0000313" key="1">
    <source>
        <dbReference type="EMBL" id="CAD6206634.1"/>
    </source>
</evidence>
<name>A0A811MCL1_9POAL</name>
<dbReference type="GO" id="GO:0000127">
    <property type="term" value="C:transcription factor TFIIIC complex"/>
    <property type="evidence" value="ECO:0007669"/>
    <property type="project" value="InterPro"/>
</dbReference>
<keyword evidence="2" id="KW-1185">Reference proteome</keyword>
<dbReference type="Proteomes" id="UP000604825">
    <property type="component" value="Unassembled WGS sequence"/>
</dbReference>
<dbReference type="PANTHER" id="PTHR15496">
    <property type="entry name" value="GENERAL TRANSCRIPTION FACTOR 3C POLYPEPTIDE 4 FAMILY"/>
    <property type="match status" value="1"/>
</dbReference>
<accession>A0A811MCL1</accession>
<dbReference type="GO" id="GO:0006384">
    <property type="term" value="P:transcription initiation at RNA polymerase III promoter"/>
    <property type="evidence" value="ECO:0007669"/>
    <property type="project" value="InterPro"/>
</dbReference>